<proteinExistence type="predicted"/>
<name>Q2SNF4_HAHCH</name>
<reference evidence="1 2" key="1">
    <citation type="journal article" date="2005" name="Nucleic Acids Res.">
        <title>Genomic blueprint of Hahella chejuensis, a marine microbe producing an algicidal agent.</title>
        <authorList>
            <person name="Jeong H."/>
            <person name="Yim J.H."/>
            <person name="Lee C."/>
            <person name="Choi S.-H."/>
            <person name="Park Y.K."/>
            <person name="Yoon S.H."/>
            <person name="Hur C.-G."/>
            <person name="Kang H.-Y."/>
            <person name="Kim D."/>
            <person name="Lee H.H."/>
            <person name="Park K.H."/>
            <person name="Park S.-H."/>
            <person name="Park H.-S."/>
            <person name="Lee H.K."/>
            <person name="Oh T.K."/>
            <person name="Kim J.F."/>
        </authorList>
    </citation>
    <scope>NUCLEOTIDE SEQUENCE [LARGE SCALE GENOMIC DNA]</scope>
    <source>
        <strain evidence="1 2">KCTC 2396</strain>
    </source>
</reference>
<dbReference type="AlphaFoldDB" id="Q2SNF4"/>
<evidence type="ECO:0000313" key="1">
    <source>
        <dbReference type="EMBL" id="ABC27820.1"/>
    </source>
</evidence>
<accession>Q2SNF4</accession>
<dbReference type="HOGENOM" id="CLU_3403825_0_0_6"/>
<keyword evidence="2" id="KW-1185">Reference proteome</keyword>
<evidence type="ECO:0000313" key="2">
    <source>
        <dbReference type="Proteomes" id="UP000000238"/>
    </source>
</evidence>
<dbReference type="Proteomes" id="UP000000238">
    <property type="component" value="Chromosome"/>
</dbReference>
<sequence>MGGVKMAVSVPQELGNANATPRNALIARHL</sequence>
<gene>
    <name evidence="1" type="ordered locus">HCH_00930</name>
</gene>
<dbReference type="STRING" id="349521.HCH_00930"/>
<organism evidence="1 2">
    <name type="scientific">Hahella chejuensis (strain KCTC 2396)</name>
    <dbReference type="NCBI Taxonomy" id="349521"/>
    <lineage>
        <taxon>Bacteria</taxon>
        <taxon>Pseudomonadati</taxon>
        <taxon>Pseudomonadota</taxon>
        <taxon>Gammaproteobacteria</taxon>
        <taxon>Oceanospirillales</taxon>
        <taxon>Hahellaceae</taxon>
        <taxon>Hahella</taxon>
    </lineage>
</organism>
<protein>
    <submittedName>
        <fullName evidence="1">Uncharacterized protein</fullName>
    </submittedName>
</protein>
<dbReference type="EMBL" id="CP000155">
    <property type="protein sequence ID" value="ABC27820.1"/>
    <property type="molecule type" value="Genomic_DNA"/>
</dbReference>
<dbReference type="KEGG" id="hch:HCH_00930"/>